<dbReference type="GO" id="GO:0003677">
    <property type="term" value="F:DNA binding"/>
    <property type="evidence" value="ECO:0007669"/>
    <property type="project" value="UniProtKB-KW"/>
</dbReference>
<dbReference type="SUPFAM" id="SSF46785">
    <property type="entry name" value="Winged helix' DNA-binding domain"/>
    <property type="match status" value="1"/>
</dbReference>
<keyword evidence="4" id="KW-0804">Transcription</keyword>
<evidence type="ECO:0000313" key="7">
    <source>
        <dbReference type="Proteomes" id="UP000886883"/>
    </source>
</evidence>
<dbReference type="EMBL" id="DWXE01000046">
    <property type="protein sequence ID" value="HJB92307.1"/>
    <property type="molecule type" value="Genomic_DNA"/>
</dbReference>
<dbReference type="InterPro" id="IPR036390">
    <property type="entry name" value="WH_DNA-bd_sf"/>
</dbReference>
<dbReference type="GO" id="GO:0005829">
    <property type="term" value="C:cytosol"/>
    <property type="evidence" value="ECO:0007669"/>
    <property type="project" value="TreeGrafter"/>
</dbReference>
<evidence type="ECO:0000259" key="5">
    <source>
        <dbReference type="PROSITE" id="PS50931"/>
    </source>
</evidence>
<dbReference type="InterPro" id="IPR036388">
    <property type="entry name" value="WH-like_DNA-bd_sf"/>
</dbReference>
<evidence type="ECO:0000256" key="4">
    <source>
        <dbReference type="ARBA" id="ARBA00023163"/>
    </source>
</evidence>
<evidence type="ECO:0000256" key="2">
    <source>
        <dbReference type="ARBA" id="ARBA00023015"/>
    </source>
</evidence>
<feature type="domain" description="HTH lysR-type" evidence="5">
    <location>
        <begin position="1"/>
        <end position="58"/>
    </location>
</feature>
<keyword evidence="2" id="KW-0805">Transcription regulation</keyword>
<reference evidence="6" key="1">
    <citation type="journal article" date="2021" name="PeerJ">
        <title>Extensive microbial diversity within the chicken gut microbiome revealed by metagenomics and culture.</title>
        <authorList>
            <person name="Gilroy R."/>
            <person name="Ravi A."/>
            <person name="Getino M."/>
            <person name="Pursley I."/>
            <person name="Horton D.L."/>
            <person name="Alikhan N.F."/>
            <person name="Baker D."/>
            <person name="Gharbi K."/>
            <person name="Hall N."/>
            <person name="Watson M."/>
            <person name="Adriaenssens E.M."/>
            <person name="Foster-Nyarko E."/>
            <person name="Jarju S."/>
            <person name="Secka A."/>
            <person name="Antonio M."/>
            <person name="Oren A."/>
            <person name="Chaudhuri R.R."/>
            <person name="La Ragione R."/>
            <person name="Hildebrand F."/>
            <person name="Pallen M.J."/>
        </authorList>
    </citation>
    <scope>NUCLEOTIDE SEQUENCE</scope>
    <source>
        <strain evidence="6">USAMLcec3-2134</strain>
    </source>
</reference>
<comment type="similarity">
    <text evidence="1">Belongs to the LysR transcriptional regulatory family.</text>
</comment>
<dbReference type="Gene3D" id="3.40.190.290">
    <property type="match status" value="1"/>
</dbReference>
<dbReference type="GO" id="GO:0003700">
    <property type="term" value="F:DNA-binding transcription factor activity"/>
    <property type="evidence" value="ECO:0007669"/>
    <property type="project" value="InterPro"/>
</dbReference>
<evidence type="ECO:0000313" key="6">
    <source>
        <dbReference type="EMBL" id="HJB92307.1"/>
    </source>
</evidence>
<protein>
    <submittedName>
        <fullName evidence="6">LysR family transcriptional regulator</fullName>
    </submittedName>
</protein>
<dbReference type="CDD" id="cd05466">
    <property type="entry name" value="PBP2_LTTR_substrate"/>
    <property type="match status" value="1"/>
</dbReference>
<gene>
    <name evidence="6" type="ORF">H9763_12700</name>
</gene>
<sequence length="299" mass="33787">MELRVLNYFLAIAREENITRASQMLHISQPALSRQMMQLEEELGVRLFTRSNHSIVLTEEGLILKRRAQELISLADRTKREFLQKKTELAGEITVGSGEFLSTGALAGLMTEFRKKHPLVQFRIYSGNADNIQDYIGRGHLDLGVIGEPVDIRKYEFVSMPVKECWGILVQKDSGLAQKEEIRPEDLLGTPLITSSRDFHRELADWFGDLYDRMEIAATGNLLYNEAMLVESGMGAALCIRLNCTYGNLRFIPLAPAVESRTALIWKKDSIFSPATAAFIDAAREYLKERPVGKTETFL</sequence>
<dbReference type="PANTHER" id="PTHR30419:SF8">
    <property type="entry name" value="NITROGEN ASSIMILATION TRANSCRIPTIONAL ACTIVATOR-RELATED"/>
    <property type="match status" value="1"/>
</dbReference>
<keyword evidence="3" id="KW-0238">DNA-binding</keyword>
<reference evidence="6" key="2">
    <citation type="submission" date="2021-04" db="EMBL/GenBank/DDBJ databases">
        <authorList>
            <person name="Gilroy R."/>
        </authorList>
    </citation>
    <scope>NUCLEOTIDE SEQUENCE</scope>
    <source>
        <strain evidence="6">USAMLcec3-2134</strain>
    </source>
</reference>
<dbReference type="PANTHER" id="PTHR30419">
    <property type="entry name" value="HTH-TYPE TRANSCRIPTIONAL REGULATOR YBHD"/>
    <property type="match status" value="1"/>
</dbReference>
<dbReference type="Pfam" id="PF00126">
    <property type="entry name" value="HTH_1"/>
    <property type="match status" value="1"/>
</dbReference>
<organism evidence="6 7">
    <name type="scientific">Candidatus Eisenbergiella merdigallinarum</name>
    <dbReference type="NCBI Taxonomy" id="2838552"/>
    <lineage>
        <taxon>Bacteria</taxon>
        <taxon>Bacillati</taxon>
        <taxon>Bacillota</taxon>
        <taxon>Clostridia</taxon>
        <taxon>Lachnospirales</taxon>
        <taxon>Lachnospiraceae</taxon>
        <taxon>Eisenbergiella</taxon>
    </lineage>
</organism>
<comment type="caution">
    <text evidence="6">The sequence shown here is derived from an EMBL/GenBank/DDBJ whole genome shotgun (WGS) entry which is preliminary data.</text>
</comment>
<proteinExistence type="inferred from homology"/>
<dbReference type="InterPro" id="IPR005119">
    <property type="entry name" value="LysR_subst-bd"/>
</dbReference>
<dbReference type="Proteomes" id="UP000886883">
    <property type="component" value="Unassembled WGS sequence"/>
</dbReference>
<evidence type="ECO:0000256" key="3">
    <source>
        <dbReference type="ARBA" id="ARBA00023125"/>
    </source>
</evidence>
<dbReference type="InterPro" id="IPR000847">
    <property type="entry name" value="LysR_HTH_N"/>
</dbReference>
<dbReference type="PRINTS" id="PR00039">
    <property type="entry name" value="HTHLYSR"/>
</dbReference>
<name>A0A9D2MUG7_9FIRM</name>
<dbReference type="AlphaFoldDB" id="A0A9D2MUG7"/>
<dbReference type="FunFam" id="1.10.10.10:FF:000001">
    <property type="entry name" value="LysR family transcriptional regulator"/>
    <property type="match status" value="1"/>
</dbReference>
<dbReference type="InterPro" id="IPR050950">
    <property type="entry name" value="HTH-type_LysR_regulators"/>
</dbReference>
<dbReference type="PROSITE" id="PS50931">
    <property type="entry name" value="HTH_LYSR"/>
    <property type="match status" value="1"/>
</dbReference>
<accession>A0A9D2MUG7</accession>
<evidence type="ECO:0000256" key="1">
    <source>
        <dbReference type="ARBA" id="ARBA00009437"/>
    </source>
</evidence>
<dbReference type="Gene3D" id="1.10.10.10">
    <property type="entry name" value="Winged helix-like DNA-binding domain superfamily/Winged helix DNA-binding domain"/>
    <property type="match status" value="1"/>
</dbReference>
<dbReference type="Pfam" id="PF03466">
    <property type="entry name" value="LysR_substrate"/>
    <property type="match status" value="1"/>
</dbReference>
<dbReference type="SUPFAM" id="SSF53850">
    <property type="entry name" value="Periplasmic binding protein-like II"/>
    <property type="match status" value="1"/>
</dbReference>